<dbReference type="SUPFAM" id="SSF52540">
    <property type="entry name" value="P-loop containing nucleoside triphosphate hydrolases"/>
    <property type="match status" value="1"/>
</dbReference>
<dbReference type="KEGG" id="sroi:IAG44_14365"/>
<dbReference type="Gene3D" id="3.40.50.300">
    <property type="entry name" value="P-loop containing nucleotide triphosphate hydrolases"/>
    <property type="match status" value="1"/>
</dbReference>
<organism evidence="1 2">
    <name type="scientific">Streptomyces roseirectus</name>
    <dbReference type="NCBI Taxonomy" id="2768066"/>
    <lineage>
        <taxon>Bacteria</taxon>
        <taxon>Bacillati</taxon>
        <taxon>Actinomycetota</taxon>
        <taxon>Actinomycetes</taxon>
        <taxon>Kitasatosporales</taxon>
        <taxon>Streptomycetaceae</taxon>
        <taxon>Streptomyces</taxon>
    </lineage>
</organism>
<protein>
    <submittedName>
        <fullName evidence="1">ATP-binding protein</fullName>
    </submittedName>
</protein>
<reference evidence="1 2" key="1">
    <citation type="submission" date="2020-08" db="EMBL/GenBank/DDBJ databases">
        <title>A novel species.</title>
        <authorList>
            <person name="Gao J."/>
        </authorList>
    </citation>
    <scope>NUCLEOTIDE SEQUENCE [LARGE SCALE GENOMIC DNA]</scope>
    <source>
        <strain evidence="1 2">CRXT-G-22</strain>
    </source>
</reference>
<dbReference type="EMBL" id="CP060828">
    <property type="protein sequence ID" value="QNP75757.1"/>
    <property type="molecule type" value="Genomic_DNA"/>
</dbReference>
<dbReference type="AlphaFoldDB" id="A0A7H0ISJ1"/>
<dbReference type="Proteomes" id="UP000516052">
    <property type="component" value="Chromosome"/>
</dbReference>
<dbReference type="InterPro" id="IPR027417">
    <property type="entry name" value="P-loop_NTPase"/>
</dbReference>
<keyword evidence="1" id="KW-0547">Nucleotide-binding</keyword>
<name>A0A7H0ISJ1_9ACTN</name>
<keyword evidence="2" id="KW-1185">Reference proteome</keyword>
<dbReference type="GO" id="GO:0005524">
    <property type="term" value="F:ATP binding"/>
    <property type="evidence" value="ECO:0007669"/>
    <property type="project" value="UniProtKB-KW"/>
</dbReference>
<proteinExistence type="predicted"/>
<gene>
    <name evidence="1" type="ORF">IAG44_14365</name>
</gene>
<keyword evidence="1" id="KW-0067">ATP-binding</keyword>
<evidence type="ECO:0000313" key="1">
    <source>
        <dbReference type="EMBL" id="QNP75757.1"/>
    </source>
</evidence>
<accession>A0A7H0ISJ1</accession>
<evidence type="ECO:0000313" key="2">
    <source>
        <dbReference type="Proteomes" id="UP000516052"/>
    </source>
</evidence>
<dbReference type="Pfam" id="PF13671">
    <property type="entry name" value="AAA_33"/>
    <property type="match status" value="1"/>
</dbReference>
<sequence>MEAAPVVYLLVGLTGSGKTTYARRELEPSGVVRLSVDERVFERHGRYGVDYPEYEYFAREAPVVAEVRQELVELVRAGRSVVVDHGLWRRKEREDWKNLVRDAGGAVRLLYFPVPREELLRRLNERNRRADANALTVTESALGDFFARFDAPHGEGEEIIEPDSF</sequence>